<dbReference type="RefSeq" id="WP_165234500.1">
    <property type="nucleotide sequence ID" value="NZ_JAAKZV010000025.1"/>
</dbReference>
<organism evidence="2 3">
    <name type="scientific">Streptomyces coryli</name>
    <dbReference type="NCBI Taxonomy" id="1128680"/>
    <lineage>
        <taxon>Bacteria</taxon>
        <taxon>Bacillati</taxon>
        <taxon>Actinomycetota</taxon>
        <taxon>Actinomycetes</taxon>
        <taxon>Kitasatosporales</taxon>
        <taxon>Streptomycetaceae</taxon>
        <taxon>Streptomyces</taxon>
    </lineage>
</organism>
<reference evidence="2 3" key="1">
    <citation type="submission" date="2020-02" db="EMBL/GenBank/DDBJ databases">
        <title>Whole-genome analyses of novel actinobacteria.</title>
        <authorList>
            <person name="Sahin N."/>
        </authorList>
    </citation>
    <scope>NUCLEOTIDE SEQUENCE [LARGE SCALE GENOMIC DNA]</scope>
    <source>
        <strain evidence="2 3">A7024</strain>
    </source>
</reference>
<name>A0A6G4TVT8_9ACTN</name>
<comment type="caution">
    <text evidence="2">The sequence shown here is derived from an EMBL/GenBank/DDBJ whole genome shotgun (WGS) entry which is preliminary data.</text>
</comment>
<evidence type="ECO:0000313" key="2">
    <source>
        <dbReference type="EMBL" id="NGN64004.1"/>
    </source>
</evidence>
<evidence type="ECO:0000256" key="1">
    <source>
        <dbReference type="SAM" id="MobiDB-lite"/>
    </source>
</evidence>
<feature type="region of interest" description="Disordered" evidence="1">
    <location>
        <begin position="1"/>
        <end position="20"/>
    </location>
</feature>
<evidence type="ECO:0000313" key="3">
    <source>
        <dbReference type="Proteomes" id="UP000481583"/>
    </source>
</evidence>
<sequence>MGIFRRKPRRDGPEAPRDPDFTFFSEAEGALFRTQVRSAFAERGVEVTVPAAVVRDDSGRQFGLGNIAAVCHNDERGQAVWPGLIDRHVDIMLRGLEAPEPDDLTPEDFRSRIYPRLLTESSAAEIFDYGRTLAPGLREGLALDYPDRVALLPRQTLDKYGTLPDLTAQALDNLRQLPLMEYEHIEREDGGDIDVVMGESLYTTSFVLLLDELTTKLTGRALSPDGALVVLPHRHQLAFHPIRDQNVIPALNTLARFAVAGHMDSVGPLSPCVYWWRAGHLTQLSSIEDEELRVTVDEEFQAVLERLVS</sequence>
<dbReference type="Proteomes" id="UP000481583">
    <property type="component" value="Unassembled WGS sequence"/>
</dbReference>
<proteinExistence type="predicted"/>
<dbReference type="AlphaFoldDB" id="A0A6G4TVT8"/>
<protein>
    <submittedName>
        <fullName evidence="2">Uncharacterized protein</fullName>
    </submittedName>
</protein>
<gene>
    <name evidence="2" type="ORF">G5C51_08810</name>
</gene>
<keyword evidence="3" id="KW-1185">Reference proteome</keyword>
<dbReference type="EMBL" id="JAAKZV010000025">
    <property type="protein sequence ID" value="NGN64004.1"/>
    <property type="molecule type" value="Genomic_DNA"/>
</dbReference>
<accession>A0A6G4TVT8</accession>
<feature type="compositionally biased region" description="Basic and acidic residues" evidence="1">
    <location>
        <begin position="10"/>
        <end position="20"/>
    </location>
</feature>